<sequence>MNAVETFNAMLLDISNELKDDNLKQLKFLCSEIIGKKQMEKVKMGVDLFQHLKEVNKLGPDHATFLCTLLEKIKREDLAKKVQEYMQKNASRDVGLPETEERAKVKIAVDVIVANLGKDWRRYGRKLGLHDAKLDQIREKHPFNLEEQVMEVINEWERMHTGDVKAAVLIEALRSCNLNYTADLVDKEIKSPNT</sequence>
<dbReference type="GO" id="GO:0089720">
    <property type="term" value="F:caspase binding"/>
    <property type="evidence" value="ECO:0007669"/>
    <property type="project" value="TreeGrafter"/>
</dbReference>
<evidence type="ECO:0000259" key="2">
    <source>
        <dbReference type="PROSITE" id="PS50168"/>
    </source>
</evidence>
<dbReference type="SUPFAM" id="SSF47986">
    <property type="entry name" value="DEATH domain"/>
    <property type="match status" value="1"/>
</dbReference>
<dbReference type="GO" id="GO:0005123">
    <property type="term" value="F:death receptor binding"/>
    <property type="evidence" value="ECO:0007669"/>
    <property type="project" value="TreeGrafter"/>
</dbReference>
<evidence type="ECO:0000313" key="3">
    <source>
        <dbReference type="EMBL" id="KAG5270537.1"/>
    </source>
</evidence>
<organism evidence="3 4">
    <name type="scientific">Alosa alosa</name>
    <name type="common">allis shad</name>
    <dbReference type="NCBI Taxonomy" id="278164"/>
    <lineage>
        <taxon>Eukaryota</taxon>
        <taxon>Metazoa</taxon>
        <taxon>Chordata</taxon>
        <taxon>Craniata</taxon>
        <taxon>Vertebrata</taxon>
        <taxon>Euteleostomi</taxon>
        <taxon>Actinopterygii</taxon>
        <taxon>Neopterygii</taxon>
        <taxon>Teleostei</taxon>
        <taxon>Clupei</taxon>
        <taxon>Clupeiformes</taxon>
        <taxon>Clupeoidei</taxon>
        <taxon>Clupeidae</taxon>
        <taxon>Alosa</taxon>
    </lineage>
</organism>
<gene>
    <name evidence="3" type="ORF">AALO_G00193790</name>
</gene>
<evidence type="ECO:0008006" key="5">
    <source>
        <dbReference type="Google" id="ProtNLM"/>
    </source>
</evidence>
<dbReference type="SMART" id="SM00031">
    <property type="entry name" value="DED"/>
    <property type="match status" value="1"/>
</dbReference>
<feature type="domain" description="DED" evidence="2">
    <location>
        <begin position="6"/>
        <end position="84"/>
    </location>
</feature>
<dbReference type="EMBL" id="JADWDJ010000014">
    <property type="protein sequence ID" value="KAG5270537.1"/>
    <property type="molecule type" value="Genomic_DNA"/>
</dbReference>
<protein>
    <recommendedName>
        <fullName evidence="5">FADD</fullName>
    </recommendedName>
</protein>
<dbReference type="InterPro" id="IPR001875">
    <property type="entry name" value="DED_dom"/>
</dbReference>
<dbReference type="PANTHER" id="PTHR15077:SF10">
    <property type="entry name" value="FAS-ASSOCIATED DEATH DOMAIN PROTEIN"/>
    <property type="match status" value="1"/>
</dbReference>
<dbReference type="InterPro" id="IPR016729">
    <property type="entry name" value="FADD"/>
</dbReference>
<dbReference type="PROSITE" id="PS50017">
    <property type="entry name" value="DEATH_DOMAIN"/>
    <property type="match status" value="1"/>
</dbReference>
<dbReference type="GO" id="GO:0097191">
    <property type="term" value="P:extrinsic apoptotic signaling pathway"/>
    <property type="evidence" value="ECO:0007669"/>
    <property type="project" value="TreeGrafter"/>
</dbReference>
<reference evidence="3" key="1">
    <citation type="submission" date="2020-10" db="EMBL/GenBank/DDBJ databases">
        <title>Chromosome-scale genome assembly of the Allis shad, Alosa alosa.</title>
        <authorList>
            <person name="Margot Z."/>
            <person name="Christophe K."/>
            <person name="Cabau C."/>
            <person name="Louis A."/>
            <person name="Berthelot C."/>
            <person name="Parey E."/>
            <person name="Roest Crollius H."/>
            <person name="Montfort J."/>
            <person name="Robinson-Rechavi M."/>
            <person name="Bucao C."/>
            <person name="Bouchez O."/>
            <person name="Gislard M."/>
            <person name="Lluch J."/>
            <person name="Milhes M."/>
            <person name="Lampietro C."/>
            <person name="Lopez Roques C."/>
            <person name="Donnadieu C."/>
            <person name="Braasch I."/>
            <person name="Desvignes T."/>
            <person name="Postlethwait J."/>
            <person name="Bobe J."/>
            <person name="Guiguen Y."/>
        </authorList>
    </citation>
    <scope>NUCLEOTIDE SEQUENCE</scope>
    <source>
        <strain evidence="3">M-15738</strain>
        <tissue evidence="3">Blood</tissue>
    </source>
</reference>
<dbReference type="InterPro" id="IPR000488">
    <property type="entry name" value="Death_dom"/>
</dbReference>
<dbReference type="GO" id="GO:0042981">
    <property type="term" value="P:regulation of apoptotic process"/>
    <property type="evidence" value="ECO:0007669"/>
    <property type="project" value="InterPro"/>
</dbReference>
<dbReference type="Gene3D" id="1.10.533.10">
    <property type="entry name" value="Death Domain, Fas"/>
    <property type="match status" value="2"/>
</dbReference>
<name>A0AAV6GAN1_9TELE</name>
<dbReference type="AlphaFoldDB" id="A0AAV6GAN1"/>
<dbReference type="Pfam" id="PF01335">
    <property type="entry name" value="DED"/>
    <property type="match status" value="1"/>
</dbReference>
<comment type="caution">
    <text evidence="3">The sequence shown here is derived from an EMBL/GenBank/DDBJ whole genome shotgun (WGS) entry which is preliminary data.</text>
</comment>
<dbReference type="Proteomes" id="UP000823561">
    <property type="component" value="Chromosome 14"/>
</dbReference>
<feature type="domain" description="Death" evidence="1">
    <location>
        <begin position="105"/>
        <end position="189"/>
    </location>
</feature>
<dbReference type="InterPro" id="IPR011029">
    <property type="entry name" value="DEATH-like_dom_sf"/>
</dbReference>
<accession>A0AAV6GAN1</accession>
<proteinExistence type="predicted"/>
<evidence type="ECO:0000259" key="1">
    <source>
        <dbReference type="PROSITE" id="PS50017"/>
    </source>
</evidence>
<evidence type="ECO:0000313" key="4">
    <source>
        <dbReference type="Proteomes" id="UP000823561"/>
    </source>
</evidence>
<dbReference type="GO" id="GO:0031265">
    <property type="term" value="C:CD95 death-inducing signaling complex"/>
    <property type="evidence" value="ECO:0007669"/>
    <property type="project" value="TreeGrafter"/>
</dbReference>
<dbReference type="CDD" id="cd08336">
    <property type="entry name" value="DED_FADD"/>
    <property type="match status" value="1"/>
</dbReference>
<dbReference type="SMART" id="SM00005">
    <property type="entry name" value="DEATH"/>
    <property type="match status" value="1"/>
</dbReference>
<dbReference type="PANTHER" id="PTHR15077">
    <property type="entry name" value="FAS-ASSOCIATING DEATH DOMAIN-CONTAINING PROTEIN FADD"/>
    <property type="match status" value="1"/>
</dbReference>
<dbReference type="GO" id="GO:0045089">
    <property type="term" value="P:positive regulation of innate immune response"/>
    <property type="evidence" value="ECO:0007669"/>
    <property type="project" value="TreeGrafter"/>
</dbReference>
<dbReference type="PROSITE" id="PS50168">
    <property type="entry name" value="DED"/>
    <property type="match status" value="1"/>
</dbReference>
<dbReference type="Pfam" id="PF00531">
    <property type="entry name" value="Death"/>
    <property type="match status" value="1"/>
</dbReference>
<keyword evidence="4" id="KW-1185">Reference proteome</keyword>